<keyword evidence="3" id="KW-0238">DNA-binding</keyword>
<dbReference type="Gene3D" id="1.10.150.20">
    <property type="entry name" value="5' to 3' exonuclease, C-terminal subdomain"/>
    <property type="match status" value="1"/>
</dbReference>
<evidence type="ECO:0000256" key="2">
    <source>
        <dbReference type="ARBA" id="ARBA00022801"/>
    </source>
</evidence>
<organism evidence="7 8">
    <name type="scientific">Domibacillus aminovorans</name>
    <dbReference type="NCBI Taxonomy" id="29332"/>
    <lineage>
        <taxon>Bacteria</taxon>
        <taxon>Bacillati</taxon>
        <taxon>Bacillota</taxon>
        <taxon>Bacilli</taxon>
        <taxon>Bacillales</taxon>
        <taxon>Bacillaceae</taxon>
        <taxon>Domibacillus</taxon>
    </lineage>
</organism>
<dbReference type="InterPro" id="IPR038969">
    <property type="entry name" value="FEN"/>
</dbReference>
<accession>A0A177KR32</accession>
<comment type="function">
    <text evidence="4">5'-3' exonuclease acting preferentially on double-stranded DNA.</text>
</comment>
<dbReference type="InterPro" id="IPR029060">
    <property type="entry name" value="PIN-like_dom_sf"/>
</dbReference>
<dbReference type="Pfam" id="PF02739">
    <property type="entry name" value="5_3_exonuc_N"/>
    <property type="match status" value="1"/>
</dbReference>
<evidence type="ECO:0000256" key="5">
    <source>
        <dbReference type="ARBA" id="ARBA00050026"/>
    </source>
</evidence>
<dbReference type="CDD" id="cd09859">
    <property type="entry name" value="PIN_53EXO"/>
    <property type="match status" value="1"/>
</dbReference>
<dbReference type="AlphaFoldDB" id="A0A177KR32"/>
<dbReference type="CDD" id="cd09898">
    <property type="entry name" value="H3TH_53EXO"/>
    <property type="match status" value="1"/>
</dbReference>
<dbReference type="RefSeq" id="WP_018393707.1">
    <property type="nucleotide sequence ID" value="NZ_LQWZ01000023.1"/>
</dbReference>
<comment type="caution">
    <text evidence="7">The sequence shown here is derived from an EMBL/GenBank/DDBJ whole genome shotgun (WGS) entry which is preliminary data.</text>
</comment>
<dbReference type="SMART" id="SM00279">
    <property type="entry name" value="HhH2"/>
    <property type="match status" value="1"/>
</dbReference>
<reference evidence="7 8" key="1">
    <citation type="submission" date="2016-01" db="EMBL/GenBank/DDBJ databases">
        <title>Investigation of taxonomic status of Bacillus aminovorans.</title>
        <authorList>
            <person name="Verma A."/>
            <person name="Pal Y."/>
            <person name="Krishnamurthi S."/>
        </authorList>
    </citation>
    <scope>NUCLEOTIDE SEQUENCE [LARGE SCALE GENOMIC DNA]</scope>
    <source>
        <strain evidence="7 8">DSM 4337</strain>
    </source>
</reference>
<dbReference type="InterPro" id="IPR020046">
    <property type="entry name" value="5-3_exonucl_a-hlix_arch_N"/>
</dbReference>
<dbReference type="SUPFAM" id="SSF88723">
    <property type="entry name" value="PIN domain-like"/>
    <property type="match status" value="1"/>
</dbReference>
<evidence type="ECO:0000256" key="1">
    <source>
        <dbReference type="ARBA" id="ARBA00022722"/>
    </source>
</evidence>
<dbReference type="GO" id="GO:0033567">
    <property type="term" value="P:DNA replication, Okazaki fragment processing"/>
    <property type="evidence" value="ECO:0007669"/>
    <property type="project" value="InterPro"/>
</dbReference>
<evidence type="ECO:0000313" key="8">
    <source>
        <dbReference type="Proteomes" id="UP000077271"/>
    </source>
</evidence>
<dbReference type="FunFam" id="1.10.150.20:FF:000003">
    <property type="entry name" value="DNA polymerase I"/>
    <property type="match status" value="1"/>
</dbReference>
<dbReference type="EMBL" id="LQWZ01000023">
    <property type="protein sequence ID" value="OAH55823.1"/>
    <property type="molecule type" value="Genomic_DNA"/>
</dbReference>
<dbReference type="PANTHER" id="PTHR42646">
    <property type="entry name" value="FLAP ENDONUCLEASE XNI"/>
    <property type="match status" value="1"/>
</dbReference>
<gene>
    <name evidence="7" type="ORF">AWH48_03870</name>
</gene>
<evidence type="ECO:0000259" key="6">
    <source>
        <dbReference type="SMART" id="SM00475"/>
    </source>
</evidence>
<dbReference type="GO" id="GO:0008409">
    <property type="term" value="F:5'-3' exonuclease activity"/>
    <property type="evidence" value="ECO:0007669"/>
    <property type="project" value="InterPro"/>
</dbReference>
<name>A0A177KR32_9BACI</name>
<dbReference type="GO" id="GO:0003677">
    <property type="term" value="F:DNA binding"/>
    <property type="evidence" value="ECO:0007669"/>
    <property type="project" value="UniProtKB-KW"/>
</dbReference>
<evidence type="ECO:0000256" key="3">
    <source>
        <dbReference type="ARBA" id="ARBA00023125"/>
    </source>
</evidence>
<protein>
    <recommendedName>
        <fullName evidence="5">5'-3' exonuclease</fullName>
    </recommendedName>
</protein>
<dbReference type="Gene3D" id="3.40.50.1010">
    <property type="entry name" value="5'-nuclease"/>
    <property type="match status" value="1"/>
</dbReference>
<dbReference type="OrthoDB" id="9806424at2"/>
<evidence type="ECO:0000313" key="7">
    <source>
        <dbReference type="EMBL" id="OAH55823.1"/>
    </source>
</evidence>
<dbReference type="Proteomes" id="UP000077271">
    <property type="component" value="Unassembled WGS sequence"/>
</dbReference>
<dbReference type="InterPro" id="IPR002421">
    <property type="entry name" value="5-3_exonuclease"/>
</dbReference>
<feature type="domain" description="5'-3' exonuclease" evidence="6">
    <location>
        <begin position="1"/>
        <end position="269"/>
    </location>
</feature>
<proteinExistence type="predicted"/>
<dbReference type="InterPro" id="IPR008918">
    <property type="entry name" value="HhH2"/>
</dbReference>
<dbReference type="SMART" id="SM00475">
    <property type="entry name" value="53EXOc"/>
    <property type="match status" value="1"/>
</dbReference>
<dbReference type="InterPro" id="IPR020045">
    <property type="entry name" value="DNA_polI_H3TH"/>
</dbReference>
<keyword evidence="2" id="KW-0378">Hydrolase</keyword>
<keyword evidence="1" id="KW-0540">Nuclease</keyword>
<sequence length="293" mass="33710">MKNQTLLLIDGFNLLSRGYFATSYGKELEQLTKSSKGVYTNALRIFFQKTFNLISQYEVTHLAIVWDVKKNETTRRLKHDFYKATRSDLPEALIQQFEVCKDVLESIGIQQVSVPSYEADDVIGTLAKMWCSNEYGHCYIYSNDKDLYQLLSKNISQLIGGKKGDIVYSFNHFQDDYHITSEQWIDVKALLGDKSDNIPGCPGIGEKSALPLIQLYGSLENIFEQIDVLDPKFNRYKKKLIEGQKLALISKELSAIICDIHELNEFLFDDLHVNIERNNLIAELKELELNIKY</sequence>
<evidence type="ECO:0000256" key="4">
    <source>
        <dbReference type="ARBA" id="ARBA00049957"/>
    </source>
</evidence>
<dbReference type="Pfam" id="PF01367">
    <property type="entry name" value="5_3_exonuc"/>
    <property type="match status" value="1"/>
</dbReference>
<dbReference type="InterPro" id="IPR036279">
    <property type="entry name" value="5-3_exonuclease_C_sf"/>
</dbReference>
<dbReference type="GO" id="GO:0017108">
    <property type="term" value="F:5'-flap endonuclease activity"/>
    <property type="evidence" value="ECO:0007669"/>
    <property type="project" value="InterPro"/>
</dbReference>
<keyword evidence="7" id="KW-0269">Exonuclease</keyword>
<dbReference type="SUPFAM" id="SSF47807">
    <property type="entry name" value="5' to 3' exonuclease, C-terminal subdomain"/>
    <property type="match status" value="1"/>
</dbReference>
<dbReference type="PANTHER" id="PTHR42646:SF2">
    <property type="entry name" value="5'-3' EXONUCLEASE FAMILY PROTEIN"/>
    <property type="match status" value="1"/>
</dbReference>